<dbReference type="InterPro" id="IPR029060">
    <property type="entry name" value="PIN-like_dom_sf"/>
</dbReference>
<dbReference type="InterPro" id="IPR002716">
    <property type="entry name" value="PIN_dom"/>
</dbReference>
<dbReference type="InterPro" id="IPR052919">
    <property type="entry name" value="TA_system_RNase"/>
</dbReference>
<proteinExistence type="predicted"/>
<evidence type="ECO:0000259" key="1">
    <source>
        <dbReference type="Pfam" id="PF01850"/>
    </source>
</evidence>
<dbReference type="AlphaFoldDB" id="A0AB74U8L7"/>
<reference evidence="2" key="1">
    <citation type="submission" date="2024-06" db="EMBL/GenBank/DDBJ databases">
        <title>Complete genome of Salinicola endophyticus HNIBRBA4755.</title>
        <authorList>
            <person name="Shin S.Y."/>
            <person name="Kang H."/>
            <person name="Song J."/>
        </authorList>
    </citation>
    <scope>NUCLEOTIDE SEQUENCE</scope>
    <source>
        <strain evidence="2">HNIBRBA4755</strain>
    </source>
</reference>
<sequence length="128" mass="14375">MNLLLDTHVLLWAAAEPNRLSAEAVALIDDNDNRLYFSAASLWEIVIKTGLKRADFQVDPHLLRRGLIDNGYLELPITSQHALAVSHLPDIHKDPFDRILIAQAESEGFLLLTADELVARYPGPIRRI</sequence>
<dbReference type="RefSeq" id="WP_353980385.1">
    <property type="nucleotide sequence ID" value="NZ_CP159578.1"/>
</dbReference>
<name>A0AB74U8L7_9GAMM</name>
<dbReference type="EMBL" id="CP159578">
    <property type="protein sequence ID" value="XCJ79452.1"/>
    <property type="molecule type" value="Genomic_DNA"/>
</dbReference>
<dbReference type="PANTHER" id="PTHR36173:SF2">
    <property type="entry name" value="RIBONUCLEASE VAPC16"/>
    <property type="match status" value="1"/>
</dbReference>
<dbReference type="InterPro" id="IPR041705">
    <property type="entry name" value="PIN_Sll0205"/>
</dbReference>
<accession>A0AB74U8L7</accession>
<dbReference type="Gene3D" id="3.40.50.1010">
    <property type="entry name" value="5'-nuclease"/>
    <property type="match status" value="1"/>
</dbReference>
<protein>
    <submittedName>
        <fullName evidence="2">Type II toxin-antitoxin system VapC family toxin</fullName>
    </submittedName>
</protein>
<dbReference type="PANTHER" id="PTHR36173">
    <property type="entry name" value="RIBONUCLEASE VAPC16-RELATED"/>
    <property type="match status" value="1"/>
</dbReference>
<gene>
    <name evidence="2" type="ORF">ABV408_18720</name>
</gene>
<organism evidence="2">
    <name type="scientific">Salinicola endophyticus</name>
    <dbReference type="NCBI Taxonomy" id="1949083"/>
    <lineage>
        <taxon>Bacteria</taxon>
        <taxon>Pseudomonadati</taxon>
        <taxon>Pseudomonadota</taxon>
        <taxon>Gammaproteobacteria</taxon>
        <taxon>Oceanospirillales</taxon>
        <taxon>Halomonadaceae</taxon>
        <taxon>Salinicola</taxon>
    </lineage>
</organism>
<dbReference type="CDD" id="cd09872">
    <property type="entry name" value="PIN_Sll0205-like"/>
    <property type="match status" value="1"/>
</dbReference>
<evidence type="ECO:0000313" key="2">
    <source>
        <dbReference type="EMBL" id="XCJ79452.1"/>
    </source>
</evidence>
<dbReference type="SUPFAM" id="SSF88723">
    <property type="entry name" value="PIN domain-like"/>
    <property type="match status" value="1"/>
</dbReference>
<dbReference type="Pfam" id="PF01850">
    <property type="entry name" value="PIN"/>
    <property type="match status" value="1"/>
</dbReference>
<feature type="domain" description="PIN" evidence="1">
    <location>
        <begin position="4"/>
        <end position="122"/>
    </location>
</feature>